<proteinExistence type="predicted"/>
<dbReference type="PROSITE" id="PS51704">
    <property type="entry name" value="GP_PDE"/>
    <property type="match status" value="1"/>
</dbReference>
<sequence length="574" mass="64846">MKRLLKVSFQQFIEYRNNYPKGLFYLYSLQWLLGLPVAFFLYYKIVDIAGMQGFLRGPITQWLNSPSLLIIVTLLAFGCCCAYQYTLNYYFISAHLQTTKPTTIFATLRSKKRRFYLLPAGLMTAGILLVIPYAPFGIGPTLLRSSGFIAPFTTKIGVVVWLILMGLILYLSLRLLFSAYYYMADDTTFAQAMRHSLYVSRIKLAQSLLIFIAALLVYVLLLALLVLVVALPLFIAEAVMHKGLPIMAGITVSILLVIFFIVNAYAQIFMAQLIMRLAVYTGPAPKVKSCPTQKHTNTIMIAMLVTVIIATVSSYVLANSIYEPTTKIVAHRGYSQKALENTIPAMQKATKAGANLVELDIQQTKDGKFVVYHDESLKRLAKDKQKIYKTTAQDITGTAIQKKELKGEIPSFEAYLKAAKTTKSYLLVEIKVHGHEKEGYVKDIVALLKEYGVANDYIVQSLDKQAIEDVKKADPTIKTSYLVKDEEKDMYDITAEFLGVKEKYVDETLQKKAHDAHKGVMVWTVEGEKDLKKFIEHDVYAVITNEVAKAVTLRDNHNKTKGIIERLWLIRQRL</sequence>
<gene>
    <name evidence="3" type="primary">ugpQ_2</name>
    <name evidence="3" type="ORF">BN1050_01663</name>
</gene>
<dbReference type="PANTHER" id="PTHR46211:SF8">
    <property type="entry name" value="PHOSPHODIESTERASE"/>
    <property type="match status" value="1"/>
</dbReference>
<feature type="transmembrane region" description="Helical" evidence="1">
    <location>
        <begin position="115"/>
        <end position="138"/>
    </location>
</feature>
<feature type="domain" description="GP-PDE" evidence="2">
    <location>
        <begin position="326"/>
        <end position="554"/>
    </location>
</feature>
<dbReference type="InterPro" id="IPR018476">
    <property type="entry name" value="GlyceroP-diester-Pdiesterase_M"/>
</dbReference>
<dbReference type="Pfam" id="PF10110">
    <property type="entry name" value="GPDPase_memb"/>
    <property type="match status" value="1"/>
</dbReference>
<dbReference type="Pfam" id="PF03009">
    <property type="entry name" value="GDPD"/>
    <property type="match status" value="1"/>
</dbReference>
<dbReference type="GO" id="GO:0006629">
    <property type="term" value="P:lipid metabolic process"/>
    <property type="evidence" value="ECO:0007669"/>
    <property type="project" value="InterPro"/>
</dbReference>
<dbReference type="SUPFAM" id="SSF51695">
    <property type="entry name" value="PLC-like phosphodiesterases"/>
    <property type="match status" value="1"/>
</dbReference>
<evidence type="ECO:0000256" key="1">
    <source>
        <dbReference type="SAM" id="Phobius"/>
    </source>
</evidence>
<reference evidence="3" key="1">
    <citation type="submission" date="2014-07" db="EMBL/GenBank/DDBJ databases">
        <authorList>
            <person name="Urmite Genomes Urmite Genomes"/>
        </authorList>
    </citation>
    <scope>NUCLEOTIDE SEQUENCE</scope>
    <source>
        <strain evidence="3">13S34_air</strain>
    </source>
</reference>
<keyword evidence="1" id="KW-1133">Transmembrane helix</keyword>
<dbReference type="GO" id="GO:0008081">
    <property type="term" value="F:phosphoric diester hydrolase activity"/>
    <property type="evidence" value="ECO:0007669"/>
    <property type="project" value="InterPro"/>
</dbReference>
<accession>A0A078ME56</accession>
<keyword evidence="1" id="KW-0472">Membrane</keyword>
<feature type="transmembrane region" description="Helical" evidence="1">
    <location>
        <begin position="204"/>
        <end position="234"/>
    </location>
</feature>
<dbReference type="InterPro" id="IPR017946">
    <property type="entry name" value="PLC-like_Pdiesterase_TIM-brl"/>
</dbReference>
<feature type="transmembrane region" description="Helical" evidence="1">
    <location>
        <begin position="23"/>
        <end position="43"/>
    </location>
</feature>
<organism evidence="3">
    <name type="scientific">Metalysinibacillus saudimassiliensis</name>
    <dbReference type="NCBI Taxonomy" id="1461583"/>
    <lineage>
        <taxon>Bacteria</taxon>
        <taxon>Bacillati</taxon>
        <taxon>Bacillota</taxon>
        <taxon>Bacilli</taxon>
        <taxon>Bacillales</taxon>
        <taxon>Caryophanaceae</taxon>
        <taxon>Metalysinibacillus</taxon>
    </lineage>
</organism>
<evidence type="ECO:0000313" key="3">
    <source>
        <dbReference type="EMBL" id="CEA03717.1"/>
    </source>
</evidence>
<dbReference type="PANTHER" id="PTHR46211">
    <property type="entry name" value="GLYCEROPHOSPHORYL DIESTER PHOSPHODIESTERASE"/>
    <property type="match status" value="1"/>
</dbReference>
<evidence type="ECO:0000259" key="2">
    <source>
        <dbReference type="PROSITE" id="PS51704"/>
    </source>
</evidence>
<feature type="transmembrane region" description="Helical" evidence="1">
    <location>
        <begin position="158"/>
        <end position="183"/>
    </location>
</feature>
<name>A0A078ME56_9BACL</name>
<feature type="transmembrane region" description="Helical" evidence="1">
    <location>
        <begin position="298"/>
        <end position="318"/>
    </location>
</feature>
<dbReference type="AlphaFoldDB" id="A0A078ME56"/>
<keyword evidence="1" id="KW-0812">Transmembrane</keyword>
<feature type="transmembrane region" description="Helical" evidence="1">
    <location>
        <begin position="246"/>
        <end position="266"/>
    </location>
</feature>
<dbReference type="InterPro" id="IPR030395">
    <property type="entry name" value="GP_PDE_dom"/>
</dbReference>
<dbReference type="Gene3D" id="3.20.20.190">
    <property type="entry name" value="Phosphatidylinositol (PI) phosphodiesterase"/>
    <property type="match status" value="1"/>
</dbReference>
<dbReference type="EMBL" id="LN483075">
    <property type="protein sequence ID" value="CEA03717.1"/>
    <property type="molecule type" value="Genomic_DNA"/>
</dbReference>
<feature type="transmembrane region" description="Helical" evidence="1">
    <location>
        <begin position="63"/>
        <end position="83"/>
    </location>
</feature>
<dbReference type="PATRIC" id="fig|1461583.4.peg.1599"/>
<protein>
    <submittedName>
        <fullName evidence="3">Glycerophosphoryl diester phosphodiesterase</fullName>
    </submittedName>
</protein>
<dbReference type="HOGENOM" id="CLU_030006_15_2_9"/>